<feature type="chain" id="PRO_5011965015" evidence="1">
    <location>
        <begin position="24"/>
        <end position="158"/>
    </location>
</feature>
<keyword evidence="3" id="KW-1185">Reference proteome</keyword>
<feature type="signal peptide" evidence="1">
    <location>
        <begin position="1"/>
        <end position="23"/>
    </location>
</feature>
<keyword evidence="1" id="KW-0732">Signal</keyword>
<dbReference type="AlphaFoldDB" id="A0A1X6PIR4"/>
<proteinExistence type="predicted"/>
<protein>
    <submittedName>
        <fullName evidence="2">Uncharacterized protein</fullName>
    </submittedName>
</protein>
<organism evidence="2 3">
    <name type="scientific">Porphyra umbilicalis</name>
    <name type="common">Purple laver</name>
    <name type="synonym">Red alga</name>
    <dbReference type="NCBI Taxonomy" id="2786"/>
    <lineage>
        <taxon>Eukaryota</taxon>
        <taxon>Rhodophyta</taxon>
        <taxon>Bangiophyceae</taxon>
        <taxon>Bangiales</taxon>
        <taxon>Bangiaceae</taxon>
        <taxon>Porphyra</taxon>
    </lineage>
</organism>
<evidence type="ECO:0000313" key="2">
    <source>
        <dbReference type="EMBL" id="OSX80752.1"/>
    </source>
</evidence>
<reference evidence="2 3" key="1">
    <citation type="submission" date="2017-03" db="EMBL/GenBank/DDBJ databases">
        <title>WGS assembly of Porphyra umbilicalis.</title>
        <authorList>
            <person name="Brawley S.H."/>
            <person name="Blouin N.A."/>
            <person name="Ficko-Blean E."/>
            <person name="Wheeler G.L."/>
            <person name="Lohr M."/>
            <person name="Goodson H.V."/>
            <person name="Jenkins J.W."/>
            <person name="Blaby-Haas C.E."/>
            <person name="Helliwell K.E."/>
            <person name="Chan C."/>
            <person name="Marriage T."/>
            <person name="Bhattacharya D."/>
            <person name="Klein A.S."/>
            <person name="Badis Y."/>
            <person name="Brodie J."/>
            <person name="Cao Y."/>
            <person name="Collen J."/>
            <person name="Dittami S.M."/>
            <person name="Gachon C.M."/>
            <person name="Green B.R."/>
            <person name="Karpowicz S."/>
            <person name="Kim J.W."/>
            <person name="Kudahl U."/>
            <person name="Lin S."/>
            <person name="Michel G."/>
            <person name="Mittag M."/>
            <person name="Olson B.J."/>
            <person name="Pangilinan J."/>
            <person name="Peng Y."/>
            <person name="Qiu H."/>
            <person name="Shu S."/>
            <person name="Singer J.T."/>
            <person name="Smith A.G."/>
            <person name="Sprecher B.N."/>
            <person name="Wagner V."/>
            <person name="Wang W."/>
            <person name="Wang Z.-Y."/>
            <person name="Yan J."/>
            <person name="Yarish C."/>
            <person name="Zoeuner-Riek S."/>
            <person name="Zhuang Y."/>
            <person name="Zou Y."/>
            <person name="Lindquist E.A."/>
            <person name="Grimwood J."/>
            <person name="Barry K."/>
            <person name="Rokhsar D.S."/>
            <person name="Schmutz J."/>
            <person name="Stiller J.W."/>
            <person name="Grossman A.R."/>
            <person name="Prochnik S.E."/>
        </authorList>
    </citation>
    <scope>NUCLEOTIDE SEQUENCE [LARGE SCALE GENOMIC DNA]</scope>
    <source>
        <strain evidence="2">4086291</strain>
    </source>
</reference>
<accession>A0A1X6PIR4</accession>
<dbReference type="EMBL" id="KV918768">
    <property type="protein sequence ID" value="OSX80752.1"/>
    <property type="molecule type" value="Genomic_DNA"/>
</dbReference>
<name>A0A1X6PIR4_PORUM</name>
<sequence length="158" mass="17135">MGAIKMLLVTAIVASLALLTVAASRPVAADDSADDMVDGAWPTGADDDVPADVVVIGGHTPLNEAPGLADITARQQVVAKKCFYFKCNTKRVRRVVRQAWRCFFKVAFKITPKPKPTGSLCHPTPYACTKSACGGWRRCLCDACKVVVFTYPVWCMKK</sequence>
<evidence type="ECO:0000256" key="1">
    <source>
        <dbReference type="SAM" id="SignalP"/>
    </source>
</evidence>
<evidence type="ECO:0000313" key="3">
    <source>
        <dbReference type="Proteomes" id="UP000218209"/>
    </source>
</evidence>
<dbReference type="Proteomes" id="UP000218209">
    <property type="component" value="Unassembled WGS sequence"/>
</dbReference>
<gene>
    <name evidence="2" type="ORF">BU14_0032s0010</name>
</gene>